<protein>
    <submittedName>
        <fullName evidence="7">Cytochrome C assembly protein</fullName>
    </submittedName>
</protein>
<evidence type="ECO:0000256" key="4">
    <source>
        <dbReference type="ARBA" id="ARBA00023136"/>
    </source>
</evidence>
<name>A0A078M5F6_9STAP</name>
<accession>A0A078M5F6</accession>
<evidence type="ECO:0000256" key="5">
    <source>
        <dbReference type="SAM" id="Phobius"/>
    </source>
</evidence>
<evidence type="ECO:0000256" key="3">
    <source>
        <dbReference type="ARBA" id="ARBA00022989"/>
    </source>
</evidence>
<evidence type="ECO:0000256" key="1">
    <source>
        <dbReference type="ARBA" id="ARBA00004141"/>
    </source>
</evidence>
<evidence type="ECO:0000259" key="6">
    <source>
        <dbReference type="Pfam" id="PF01578"/>
    </source>
</evidence>
<feature type="transmembrane region" description="Helical" evidence="5">
    <location>
        <begin position="182"/>
        <end position="207"/>
    </location>
</feature>
<keyword evidence="4 5" id="KW-0472">Membrane</keyword>
<dbReference type="InterPro" id="IPR002541">
    <property type="entry name" value="Cyt_c_assembly"/>
</dbReference>
<dbReference type="Pfam" id="PF01578">
    <property type="entry name" value="Cytochrom_C_asm"/>
    <property type="match status" value="1"/>
</dbReference>
<comment type="subcellular location">
    <subcellularLocation>
        <location evidence="1">Membrane</location>
        <topology evidence="1">Multi-pass membrane protein</topology>
    </subcellularLocation>
</comment>
<dbReference type="GO" id="GO:0005886">
    <property type="term" value="C:plasma membrane"/>
    <property type="evidence" value="ECO:0007669"/>
    <property type="project" value="TreeGrafter"/>
</dbReference>
<keyword evidence="8" id="KW-1185">Reference proteome</keyword>
<keyword evidence="2 5" id="KW-0812">Transmembrane</keyword>
<dbReference type="PANTHER" id="PTHR30071:SF15">
    <property type="entry name" value="PROTEIN HEMX"/>
    <property type="match status" value="1"/>
</dbReference>
<feature type="transmembrane region" description="Helical" evidence="5">
    <location>
        <begin position="62"/>
        <end position="86"/>
    </location>
</feature>
<feature type="transmembrane region" description="Helical" evidence="5">
    <location>
        <begin position="219"/>
        <end position="238"/>
    </location>
</feature>
<evidence type="ECO:0000313" key="7">
    <source>
        <dbReference type="EMBL" id="CEA00582.1"/>
    </source>
</evidence>
<dbReference type="eggNOG" id="COG0755">
    <property type="taxonomic scope" value="Bacteria"/>
</dbReference>
<organism evidence="7 8">
    <name type="scientific">Jeotgalicoccus saudimassiliensis</name>
    <dbReference type="NCBI Taxonomy" id="1461582"/>
    <lineage>
        <taxon>Bacteria</taxon>
        <taxon>Bacillati</taxon>
        <taxon>Bacillota</taxon>
        <taxon>Bacilli</taxon>
        <taxon>Bacillales</taxon>
        <taxon>Staphylococcaceae</taxon>
        <taxon>Jeotgalicoccus</taxon>
    </lineage>
</organism>
<dbReference type="AlphaFoldDB" id="A0A078M5F6"/>
<reference evidence="7 8" key="1">
    <citation type="submission" date="2014-07" db="EMBL/GenBank/DDBJ databases">
        <authorList>
            <person name="Urmite Genomes Urmite Genomes"/>
        </authorList>
    </citation>
    <scope>NUCLEOTIDE SEQUENCE [LARGE SCALE GENOMIC DNA]</scope>
    <source>
        <strain evidence="7 8">13MG44_air</strain>
    </source>
</reference>
<dbReference type="Proteomes" id="UP000044136">
    <property type="component" value="Unassembled WGS sequence"/>
</dbReference>
<sequence>MDMMFRIQEIILLLYFISLSALSYDLFLRNRQVRKVSLYVLTPAVVLHFLSVVQLGVQLGRIPILTLAESIFSLSFVFILLGIIHFMKTKSEFILLFYLIITIFLMTVYTFSSLNFSSTALTLEIVNELLIVHVGSALAAYVTFFIGMLNAVIYLVQRRNLKQKKFNRSFFSLFSIGTAEKVMLRLTFIGVILMSISIIIGIVWGLQIIGPNVLFDPKVIGTVCVIILYSFILAGVKLKQETTKFAVYSIAIFVLVMLNYLILSEISNFHFWSL</sequence>
<dbReference type="STRING" id="1461582.BN1048_01009"/>
<dbReference type="EMBL" id="CCSE01000001">
    <property type="protein sequence ID" value="CEA00582.1"/>
    <property type="molecule type" value="Genomic_DNA"/>
</dbReference>
<dbReference type="HOGENOM" id="CLU_049710_4_0_9"/>
<dbReference type="GO" id="GO:0020037">
    <property type="term" value="F:heme binding"/>
    <property type="evidence" value="ECO:0007669"/>
    <property type="project" value="InterPro"/>
</dbReference>
<keyword evidence="3 5" id="KW-1133">Transmembrane helix</keyword>
<dbReference type="OrthoDB" id="2417400at2"/>
<feature type="transmembrane region" description="Helical" evidence="5">
    <location>
        <begin position="6"/>
        <end position="24"/>
    </location>
</feature>
<dbReference type="RefSeq" id="WP_035809097.1">
    <property type="nucleotide sequence ID" value="NZ_CCSE01000001.1"/>
</dbReference>
<feature type="domain" description="Cytochrome c assembly protein" evidence="6">
    <location>
        <begin position="66"/>
        <end position="263"/>
    </location>
</feature>
<evidence type="ECO:0000256" key="2">
    <source>
        <dbReference type="ARBA" id="ARBA00022692"/>
    </source>
</evidence>
<evidence type="ECO:0000313" key="8">
    <source>
        <dbReference type="Proteomes" id="UP000044136"/>
    </source>
</evidence>
<feature type="transmembrane region" description="Helical" evidence="5">
    <location>
        <begin position="93"/>
        <end position="111"/>
    </location>
</feature>
<dbReference type="InterPro" id="IPR045062">
    <property type="entry name" value="Cyt_c_biogenesis_CcsA/CcmC"/>
</dbReference>
<feature type="transmembrane region" description="Helical" evidence="5">
    <location>
        <begin position="131"/>
        <end position="156"/>
    </location>
</feature>
<proteinExistence type="predicted"/>
<feature type="transmembrane region" description="Helical" evidence="5">
    <location>
        <begin position="245"/>
        <end position="263"/>
    </location>
</feature>
<feature type="transmembrane region" description="Helical" evidence="5">
    <location>
        <begin position="36"/>
        <end position="56"/>
    </location>
</feature>
<dbReference type="PANTHER" id="PTHR30071">
    <property type="entry name" value="HEME EXPORTER PROTEIN C"/>
    <property type="match status" value="1"/>
</dbReference>
<dbReference type="GO" id="GO:0017004">
    <property type="term" value="P:cytochrome complex assembly"/>
    <property type="evidence" value="ECO:0007669"/>
    <property type="project" value="InterPro"/>
</dbReference>
<gene>
    <name evidence="7" type="ORF">BN1048_01009</name>
</gene>